<protein>
    <submittedName>
        <fullName evidence="1">Uncharacterized protein</fullName>
    </submittedName>
</protein>
<dbReference type="EMBL" id="SKBL01000034">
    <property type="protein sequence ID" value="TFU14400.1"/>
    <property type="molecule type" value="Genomic_DNA"/>
</dbReference>
<organism evidence="1 2">
    <name type="scientific">Thermus tengchongensis</name>
    <dbReference type="NCBI Taxonomy" id="1214928"/>
    <lineage>
        <taxon>Bacteria</taxon>
        <taxon>Thermotogati</taxon>
        <taxon>Deinococcota</taxon>
        <taxon>Deinococci</taxon>
        <taxon>Thermales</taxon>
        <taxon>Thermaceae</taxon>
        <taxon>Thermus</taxon>
    </lineage>
</organism>
<keyword evidence="2" id="KW-1185">Reference proteome</keyword>
<accession>A0ABY2K3E1</accession>
<dbReference type="RefSeq" id="WP_135344021.1">
    <property type="nucleotide sequence ID" value="NZ_ML214269.1"/>
</dbReference>
<dbReference type="Proteomes" id="UP000297244">
    <property type="component" value="Unassembled WGS sequence"/>
</dbReference>
<sequence>MKRKVSLLILLLALTALAFGVGYVLAARYQRSPGAPAYRQGQGLAFLPPALASALCRASEGQALCLRGYFAARIPQEIQGLPERYCQGLSGPAARACSEVMGLRLVIFPSSVRLCERLPDPEACARYVGRGAYARGGEARVKEECGKVRGPLLFNCQVGAAMEMVEWRPKENLQAAWRLCEGANPDGAVCTGALGSALLSAVKDRKRAEALCLDLPPLQAARCTAGVKRAAEKKL</sequence>
<reference evidence="1 2" key="1">
    <citation type="submission" date="2019-03" db="EMBL/GenBank/DDBJ databases">
        <title>Thermus tengchongensis species for the arsenic transformation mechanism.</title>
        <authorList>
            <person name="Yuan G.C."/>
        </authorList>
    </citation>
    <scope>NUCLEOTIDE SEQUENCE [LARGE SCALE GENOMIC DNA]</scope>
    <source>
        <strain evidence="1 2">15Y</strain>
    </source>
</reference>
<evidence type="ECO:0000313" key="2">
    <source>
        <dbReference type="Proteomes" id="UP000297244"/>
    </source>
</evidence>
<gene>
    <name evidence="1" type="ORF">E0489_12445</name>
</gene>
<evidence type="ECO:0000313" key="1">
    <source>
        <dbReference type="EMBL" id="TFU14400.1"/>
    </source>
</evidence>
<comment type="caution">
    <text evidence="1">The sequence shown here is derived from an EMBL/GenBank/DDBJ whole genome shotgun (WGS) entry which is preliminary data.</text>
</comment>
<name>A0ABY2K3E1_9DEIN</name>
<proteinExistence type="predicted"/>